<comment type="subunit">
    <text evidence="7">Component of the RIX1 complex, composed of IPI1, RIX1/IPI2 and IPI3 in a 1:2:2 stoichiometry. The complex interacts (via RIX1) with MDN1 (via its hexameric AAA ATPase ring) and the pre-60S ribosome particles.</text>
</comment>
<evidence type="ECO:0000313" key="10">
    <source>
        <dbReference type="Proteomes" id="UP000774326"/>
    </source>
</evidence>
<dbReference type="PANTHER" id="PTHR18763">
    <property type="entry name" value="WD-REPEAT PROTEIN 18"/>
    <property type="match status" value="1"/>
</dbReference>
<evidence type="ECO:0000313" key="9">
    <source>
        <dbReference type="EMBL" id="KAH3673117.1"/>
    </source>
</evidence>
<comment type="similarity">
    <text evidence="2 7">Belongs to the WD repeat IPI3/WDR18 family.</text>
</comment>
<dbReference type="InterPro" id="IPR015943">
    <property type="entry name" value="WD40/YVTN_repeat-like_dom_sf"/>
</dbReference>
<evidence type="ECO:0000256" key="8">
    <source>
        <dbReference type="SAM" id="Coils"/>
    </source>
</evidence>
<sequence>MEEIVFYNPESQGEEKSNALNLGYATPIHTQTNVNGFRQASTYPNGAVITGTKQGDRVFVACKGKALIHVYTWGKEAPEQKIPVPEQLTCLTLVHNKEENVSDVDLGQDFIFEENEEFTKLPKFKIPYLLIGGGISGKLYTWELSSGLLLSVKEAHYQAPTVLKTTADNSYLVSAGKDARILVWKISDLVAFDSTEEKIIKPAHVISDHSLEITDMFINNNIAQDSKLYTVSKDSTIRVYSLFNFQLLSTFIVSGIVESIVVDSADRAIFIGLQNGNIRQIDLYEANKASNILEAKGGAGRILTLAEDHELKSTITYHAPHPVKRLALSLDGSLIISGDEKGRVVVSDIVSKQVVKELKEVTGSVANIQVLSSYQTAEDSVVEKNNRAMLPLKRVIASGELKEQEVIFQKGMDQDQELFNLDDYLQRVSSEALHFEGLSSVQSNAFGNVATSGDNAAMVKVLQEKNDKVTKAYADLRSMYEELYKEHTKLLEKK</sequence>
<dbReference type="GO" id="GO:0006261">
    <property type="term" value="P:DNA-templated DNA replication"/>
    <property type="evidence" value="ECO:0007669"/>
    <property type="project" value="TreeGrafter"/>
</dbReference>
<feature type="coiled-coil region" evidence="8">
    <location>
        <begin position="459"/>
        <end position="493"/>
    </location>
</feature>
<dbReference type="SUPFAM" id="SSF50978">
    <property type="entry name" value="WD40 repeat-like"/>
    <property type="match status" value="1"/>
</dbReference>
<dbReference type="GO" id="GO:0005656">
    <property type="term" value="C:nuclear pre-replicative complex"/>
    <property type="evidence" value="ECO:0007669"/>
    <property type="project" value="TreeGrafter"/>
</dbReference>
<evidence type="ECO:0000256" key="6">
    <source>
        <dbReference type="PROSITE-ProRule" id="PRU00221"/>
    </source>
</evidence>
<dbReference type="Gene3D" id="2.130.10.10">
    <property type="entry name" value="YVTN repeat-like/Quinoprotein amine dehydrogenase"/>
    <property type="match status" value="2"/>
</dbReference>
<keyword evidence="7" id="KW-0539">Nucleus</keyword>
<evidence type="ECO:0000256" key="1">
    <source>
        <dbReference type="ARBA" id="ARBA00002355"/>
    </source>
</evidence>
<keyword evidence="3 6" id="KW-0853">WD repeat</keyword>
<dbReference type="InterPro" id="IPR036322">
    <property type="entry name" value="WD40_repeat_dom_sf"/>
</dbReference>
<comment type="subcellular location">
    <subcellularLocation>
        <location evidence="7">Nucleus</location>
    </subcellularLocation>
</comment>
<dbReference type="GO" id="GO:0006364">
    <property type="term" value="P:rRNA processing"/>
    <property type="evidence" value="ECO:0007669"/>
    <property type="project" value="UniProtKB-UniRule"/>
</dbReference>
<dbReference type="SMART" id="SM00320">
    <property type="entry name" value="WD40"/>
    <property type="match status" value="4"/>
</dbReference>
<accession>A0A9P8PJS8</accession>
<evidence type="ECO:0000256" key="2">
    <source>
        <dbReference type="ARBA" id="ARBA00010143"/>
    </source>
</evidence>
<keyword evidence="10" id="KW-1185">Reference proteome</keyword>
<evidence type="ECO:0000256" key="5">
    <source>
        <dbReference type="ARBA" id="ARBA00026229"/>
    </source>
</evidence>
<dbReference type="InterPro" id="IPR045227">
    <property type="entry name" value="WDR18/Ipi3/RID3"/>
</dbReference>
<protein>
    <recommendedName>
        <fullName evidence="5 7">Pre-rRNA-processing protein IPI3</fullName>
    </recommendedName>
</protein>
<evidence type="ECO:0000256" key="4">
    <source>
        <dbReference type="ARBA" id="ARBA00022737"/>
    </source>
</evidence>
<dbReference type="Proteomes" id="UP000774326">
    <property type="component" value="Unassembled WGS sequence"/>
</dbReference>
<reference evidence="9" key="1">
    <citation type="journal article" date="2021" name="Open Biol.">
        <title>Shared evolutionary footprints suggest mitochondrial oxidative damage underlies multiple complex I losses in fungi.</title>
        <authorList>
            <person name="Schikora-Tamarit M.A."/>
            <person name="Marcet-Houben M."/>
            <person name="Nosek J."/>
            <person name="Gabaldon T."/>
        </authorList>
    </citation>
    <scope>NUCLEOTIDE SEQUENCE</scope>
    <source>
        <strain evidence="9">CBS2887</strain>
    </source>
</reference>
<dbReference type="GO" id="GO:0120330">
    <property type="term" value="C:rixosome complex"/>
    <property type="evidence" value="ECO:0007669"/>
    <property type="project" value="UniProtKB-UniRule"/>
</dbReference>
<dbReference type="PROSITE" id="PS50082">
    <property type="entry name" value="WD_REPEATS_2"/>
    <property type="match status" value="1"/>
</dbReference>
<name>A0A9P8PJS8_WICPI</name>
<dbReference type="PANTHER" id="PTHR18763:SF0">
    <property type="entry name" value="WD REPEAT-CONTAINING PROTEIN 18"/>
    <property type="match status" value="1"/>
</dbReference>
<proteinExistence type="inferred from homology"/>
<organism evidence="9 10">
    <name type="scientific">Wickerhamomyces pijperi</name>
    <name type="common">Yeast</name>
    <name type="synonym">Pichia pijperi</name>
    <dbReference type="NCBI Taxonomy" id="599730"/>
    <lineage>
        <taxon>Eukaryota</taxon>
        <taxon>Fungi</taxon>
        <taxon>Dikarya</taxon>
        <taxon>Ascomycota</taxon>
        <taxon>Saccharomycotina</taxon>
        <taxon>Saccharomycetes</taxon>
        <taxon>Phaffomycetales</taxon>
        <taxon>Wickerhamomycetaceae</taxon>
        <taxon>Wickerhamomyces</taxon>
    </lineage>
</organism>
<evidence type="ECO:0000256" key="7">
    <source>
        <dbReference type="RuleBase" id="RU369067"/>
    </source>
</evidence>
<feature type="repeat" description="WD" evidence="6">
    <location>
        <begin position="153"/>
        <end position="187"/>
    </location>
</feature>
<comment type="caution">
    <text evidence="9">The sequence shown here is derived from an EMBL/GenBank/DDBJ whole genome shotgun (WGS) entry which is preliminary data.</text>
</comment>
<keyword evidence="7" id="KW-0698">rRNA processing</keyword>
<comment type="function">
    <text evidence="1 7">Component of the RIX1 complex required for processing of ITS2 sequences from 35S pre-rRNA.</text>
</comment>
<gene>
    <name evidence="9" type="ORF">WICPIJ_009909</name>
</gene>
<keyword evidence="4" id="KW-0677">Repeat</keyword>
<reference evidence="9" key="2">
    <citation type="submission" date="2021-01" db="EMBL/GenBank/DDBJ databases">
        <authorList>
            <person name="Schikora-Tamarit M.A."/>
        </authorList>
    </citation>
    <scope>NUCLEOTIDE SEQUENCE</scope>
    <source>
        <strain evidence="9">CBS2887</strain>
    </source>
</reference>
<dbReference type="AlphaFoldDB" id="A0A9P8PJS8"/>
<evidence type="ECO:0000256" key="3">
    <source>
        <dbReference type="ARBA" id="ARBA00022574"/>
    </source>
</evidence>
<dbReference type="OrthoDB" id="756370at2759"/>
<keyword evidence="8" id="KW-0175">Coiled coil</keyword>
<dbReference type="EMBL" id="JAEUBG010005711">
    <property type="protein sequence ID" value="KAH3673117.1"/>
    <property type="molecule type" value="Genomic_DNA"/>
</dbReference>
<dbReference type="InterPro" id="IPR001680">
    <property type="entry name" value="WD40_rpt"/>
</dbReference>